<evidence type="ECO:0000256" key="2">
    <source>
        <dbReference type="SAM" id="Phobius"/>
    </source>
</evidence>
<gene>
    <name evidence="3" type="ORF">E2562_024088</name>
</gene>
<dbReference type="AlphaFoldDB" id="A0A6G1CGK9"/>
<feature type="transmembrane region" description="Helical" evidence="2">
    <location>
        <begin position="20"/>
        <end position="38"/>
    </location>
</feature>
<protein>
    <submittedName>
        <fullName evidence="3">Uncharacterized protein</fullName>
    </submittedName>
</protein>
<keyword evidence="2" id="KW-0472">Membrane</keyword>
<feature type="region of interest" description="Disordered" evidence="1">
    <location>
        <begin position="1"/>
        <end position="22"/>
    </location>
</feature>
<feature type="compositionally biased region" description="Basic and acidic residues" evidence="1">
    <location>
        <begin position="1"/>
        <end position="14"/>
    </location>
</feature>
<dbReference type="Proteomes" id="UP000479710">
    <property type="component" value="Unassembled WGS sequence"/>
</dbReference>
<evidence type="ECO:0000313" key="3">
    <source>
        <dbReference type="EMBL" id="KAF0899765.1"/>
    </source>
</evidence>
<evidence type="ECO:0000256" key="1">
    <source>
        <dbReference type="SAM" id="MobiDB-lite"/>
    </source>
</evidence>
<keyword evidence="2" id="KW-1133">Transmembrane helix</keyword>
<name>A0A6G1CGK9_9ORYZ</name>
<comment type="caution">
    <text evidence="3">The sequence shown here is derived from an EMBL/GenBank/DDBJ whole genome shotgun (WGS) entry which is preliminary data.</text>
</comment>
<accession>A0A6G1CGK9</accession>
<organism evidence="3 4">
    <name type="scientific">Oryza meyeriana var. granulata</name>
    <dbReference type="NCBI Taxonomy" id="110450"/>
    <lineage>
        <taxon>Eukaryota</taxon>
        <taxon>Viridiplantae</taxon>
        <taxon>Streptophyta</taxon>
        <taxon>Embryophyta</taxon>
        <taxon>Tracheophyta</taxon>
        <taxon>Spermatophyta</taxon>
        <taxon>Magnoliopsida</taxon>
        <taxon>Liliopsida</taxon>
        <taxon>Poales</taxon>
        <taxon>Poaceae</taxon>
        <taxon>BOP clade</taxon>
        <taxon>Oryzoideae</taxon>
        <taxon>Oryzeae</taxon>
        <taxon>Oryzinae</taxon>
        <taxon>Oryza</taxon>
        <taxon>Oryza meyeriana</taxon>
    </lineage>
</organism>
<keyword evidence="2" id="KW-0812">Transmembrane</keyword>
<proteinExistence type="predicted"/>
<dbReference type="EMBL" id="SPHZ02000009">
    <property type="protein sequence ID" value="KAF0899765.1"/>
    <property type="molecule type" value="Genomic_DNA"/>
</dbReference>
<evidence type="ECO:0000313" key="4">
    <source>
        <dbReference type="Proteomes" id="UP000479710"/>
    </source>
</evidence>
<reference evidence="3 4" key="1">
    <citation type="submission" date="2019-11" db="EMBL/GenBank/DDBJ databases">
        <title>Whole genome sequence of Oryza granulata.</title>
        <authorList>
            <person name="Li W."/>
        </authorList>
    </citation>
    <scope>NUCLEOTIDE SEQUENCE [LARGE SCALE GENOMIC DNA]</scope>
    <source>
        <strain evidence="4">cv. Menghai</strain>
        <tissue evidence="3">Leaf</tissue>
    </source>
</reference>
<keyword evidence="4" id="KW-1185">Reference proteome</keyword>
<sequence>MEDDERATMEEGPRQRSHRHWWSSSSLAPVVVATMIMMRSTKAAEVVALAAPAVLKQKMAFDSALEESGK</sequence>